<evidence type="ECO:0008006" key="3">
    <source>
        <dbReference type="Google" id="ProtNLM"/>
    </source>
</evidence>
<name>A0AAV4B2X3_9GAST</name>
<evidence type="ECO:0000313" key="1">
    <source>
        <dbReference type="EMBL" id="GFO13078.1"/>
    </source>
</evidence>
<protein>
    <recommendedName>
        <fullName evidence="3">SUEL-type lectin domain-containing protein</fullName>
    </recommendedName>
</protein>
<sequence>MWPLDIDGKGGGPIIHPMCSQSDRLGQGRIINDSLNITSPHCLQHKYRLGYTEGKPCSRVFLSQRCRIGGSSGRAVGYQLRCPRFDSVSGPSQITIAALCPPSTELVASSLKIRRNGEESNGKLPPNSVC</sequence>
<evidence type="ECO:0000313" key="2">
    <source>
        <dbReference type="Proteomes" id="UP000735302"/>
    </source>
</evidence>
<dbReference type="EMBL" id="BLXT01004479">
    <property type="protein sequence ID" value="GFO13078.1"/>
    <property type="molecule type" value="Genomic_DNA"/>
</dbReference>
<dbReference type="AlphaFoldDB" id="A0AAV4B2X3"/>
<keyword evidence="2" id="KW-1185">Reference proteome</keyword>
<gene>
    <name evidence="1" type="ORF">PoB_003958300</name>
</gene>
<comment type="caution">
    <text evidence="1">The sequence shown here is derived from an EMBL/GenBank/DDBJ whole genome shotgun (WGS) entry which is preliminary data.</text>
</comment>
<organism evidence="1 2">
    <name type="scientific">Plakobranchus ocellatus</name>
    <dbReference type="NCBI Taxonomy" id="259542"/>
    <lineage>
        <taxon>Eukaryota</taxon>
        <taxon>Metazoa</taxon>
        <taxon>Spiralia</taxon>
        <taxon>Lophotrochozoa</taxon>
        <taxon>Mollusca</taxon>
        <taxon>Gastropoda</taxon>
        <taxon>Heterobranchia</taxon>
        <taxon>Euthyneura</taxon>
        <taxon>Panpulmonata</taxon>
        <taxon>Sacoglossa</taxon>
        <taxon>Placobranchoidea</taxon>
        <taxon>Plakobranchidae</taxon>
        <taxon>Plakobranchus</taxon>
    </lineage>
</organism>
<reference evidence="1 2" key="1">
    <citation type="journal article" date="2021" name="Elife">
        <title>Chloroplast acquisition without the gene transfer in kleptoplastic sea slugs, Plakobranchus ocellatus.</title>
        <authorList>
            <person name="Maeda T."/>
            <person name="Takahashi S."/>
            <person name="Yoshida T."/>
            <person name="Shimamura S."/>
            <person name="Takaki Y."/>
            <person name="Nagai Y."/>
            <person name="Toyoda A."/>
            <person name="Suzuki Y."/>
            <person name="Arimoto A."/>
            <person name="Ishii H."/>
            <person name="Satoh N."/>
            <person name="Nishiyama T."/>
            <person name="Hasebe M."/>
            <person name="Maruyama T."/>
            <person name="Minagawa J."/>
            <person name="Obokata J."/>
            <person name="Shigenobu S."/>
        </authorList>
    </citation>
    <scope>NUCLEOTIDE SEQUENCE [LARGE SCALE GENOMIC DNA]</scope>
</reference>
<accession>A0AAV4B2X3</accession>
<proteinExistence type="predicted"/>
<dbReference type="Proteomes" id="UP000735302">
    <property type="component" value="Unassembled WGS sequence"/>
</dbReference>